<dbReference type="Pfam" id="PF07679">
    <property type="entry name" value="I-set"/>
    <property type="match status" value="2"/>
</dbReference>
<feature type="domain" description="Alpha-type protein kinase" evidence="19">
    <location>
        <begin position="1926"/>
        <end position="2158"/>
    </location>
</feature>
<feature type="compositionally biased region" description="Polar residues" evidence="17">
    <location>
        <begin position="1219"/>
        <end position="1231"/>
    </location>
</feature>
<feature type="region of interest" description="Disordered" evidence="17">
    <location>
        <begin position="2161"/>
        <end position="2199"/>
    </location>
</feature>
<sequence>MAVAVGSGSSLSAWALAALHSTRIRGSPLGLPSGKGLRTFSMVTTWGRGAGGICWVQARGGIKQATVQRSIRSKCQQRPRFTWHERMTDSGEPQRRTLCFLSTLLSQKVPEKSDAVLRCIISGQPKPEVTWYKNGRAIDECGIVSSYELFQNQYIHVLHLSCCSPGDAAVYQISAKNCSGMICCSASVEVKCSAENPQLSPNPKDGGGTGWTHATEACAREKTSRLGEKEHPCEGEESISAGTPASADSPSSKLSCAGSLQLLANSDTSASRSENPLDVKGTRPTEEARDPNGAEEVADGLLFSNSSHIPAQLNVCCHGPVRSQVPRLTDGALSSDGHREDVSTSGAAEPQAQKYVSFSRPLSEEAASVRPGDGAPIEQQVSPQVSSEDSDSDYELCPEITLTCTEEFSDDDLEYLECSDIMTDYSNAVWQRNLQGTEHVFLLESDDEEMEFSACCLGGSEHLLSEMGCGPRVSDDTGPMEATTGFCGYHSQPQEVGVRSSQASTHSPSSLQTGMILTLGPHRDATSTVTDPGRYKPPTASEAAENDYPGIRRETRDSHRAGEEFASDNLLNMEKTVLETAMKRLSGELEKSGANQWLEIAATEEGGDEGSLTKRGSEKPARAGRPGTRGEPNMLSRNLKESATEGTLNLLYPKEPVKPPLTQTDRRDGSHARAGAAGWNSQVPAGECATRARAQQEAKPLRTALGSLPQGGDSAFEGEGVPGRNLFETSRVPDWRAHLQVQIQETVGERDFLSPLPTFSDPAGEQSASAGTTTNSFPNTGGINEKDTSLAQCREQGICTRCPQHAEKQNRKDHALGGSWEDLGYELSIPDANNENTSPWELSVLLPQEGSADAWESKALSVAFPGPTNTSPTPETLCDGPRGREAACVWERLEARDQGTCETTDSPAGASADKCLPQEICSMDLELAESQSKGSDSWSPDNEMPGILSQTEGSELPQSPRESSKERNSAMPPLFTSTFTWNILQKASEGGTGENLAEMENFTSTLVSIVRAGQERPSPGNSGGFEERQPLCSENSSSVQFPEVGDESPSISVPDTTDTPARKGSVVMFPHEKPMTLTANLECLQMTRESGDTSTVTMSTKVHPAKYLPASIAENSHAHGPKESSPQALDENICQLPSNAQLGHILNDSTPKSLEESLRVVPSGPGVHVHVPQLPEVEGFCRSFPLQTDNRSRNKSLTVDRADRRSLEENFQDKESETTQRIQQESLPRQSSPKDDFQESWPTTAVAPGELDLVSLDHFSANSRVERGQSSGLGTSMRKVAEATVEDGGQAPRHIPPLSNIPLEMSGGSGPGLWKAGNKLKIITLEASIPEVWPARQPPGSEDKELETGPIIPDRVWAVSDVLKARSPQAESSSALVNNRETHKSGKPASRAYWSSLSSKYLSQPRLRESSVDPVDAADLLSEPSKTGKRESVNSVSQNQEENQIQADPAAFFRRFLTCPEIVESSVDPTDEAGAMVCTRAETAGPSASTPAVISEERKQNDGHVAQRLEVQPAILQVPSPDEGGGTLPRDCRISQIQEGIVRSPGEAERSKNSKAESVSPTLPVSDGPAVMTHASVGVGIHNSSGQIHDIPEQGFVEPRNHRDAFSDSKERGAVESECGKLSPSPSGLTQLPFTSWAEGNITNFAKSHKIQEPTTEKPCAGEAKPASASGSLSVTLASVAGECASEKVPKMLHGPRPQGSNLGYGRKPREEKLGPTAAQTLGFPKSPPAGSGSGEVKKQETSRSGHLTEGVKKKILSRVAALRLRLEEKENVRKSSGFLKRIPELETSASGADETQDTKKAPCKREGKAPLLLKKIQAEMYPDHSGNVRLSCQFAEIHEDSTIWWTKDSKSIAQAQRSAGDNSPVSLAIVQAGQKDQGIYYCCIKNSYGKVTTEFNLTAEVLKQLTSHQDMKGCEEIEFSQLIFREDFLSDSYFGDHLRGQIATEELHFGEGVHRKAFRSKVMRGLMPVFQPGHACVLKVHNAVAYGTRNNDELVQRNYKLAAQECYVQNTARHYAQIYAAEAQPLEGFGEVPEIIPIFLIRRPENNIPYATVEEELIGEFVKYSIRDGKEINFLRRESEAGQKCCTFQHWVYQRTSGCLLVTDMQGVGMKLTDVGIATLAKGYKGFKGNCSMTFIDQFKALHQCNKYCKMLGLKSLQNSSQKQKKPSASKSKAQPTSTTGKKTAPGTPAERTTSHPL</sequence>
<evidence type="ECO:0000256" key="14">
    <source>
        <dbReference type="ARBA" id="ARBA00059647"/>
    </source>
</evidence>
<dbReference type="GO" id="GO:0016323">
    <property type="term" value="C:basolateral plasma membrane"/>
    <property type="evidence" value="ECO:0007669"/>
    <property type="project" value="UniProtKB-SubCell"/>
</dbReference>
<feature type="compositionally biased region" description="Polar residues" evidence="17">
    <location>
        <begin position="1433"/>
        <end position="1445"/>
    </location>
</feature>
<dbReference type="SUPFAM" id="SSF48726">
    <property type="entry name" value="Immunoglobulin"/>
    <property type="match status" value="2"/>
</dbReference>
<evidence type="ECO:0000259" key="18">
    <source>
        <dbReference type="PROSITE" id="PS50835"/>
    </source>
</evidence>
<dbReference type="InterPro" id="IPR036179">
    <property type="entry name" value="Ig-like_dom_sf"/>
</dbReference>
<feature type="compositionally biased region" description="Polar residues" evidence="17">
    <location>
        <begin position="240"/>
        <end position="253"/>
    </location>
</feature>
<dbReference type="GeneID" id="103676069"/>
<feature type="region of interest" description="Disordered" evidence="17">
    <location>
        <begin position="1542"/>
        <end position="1568"/>
    </location>
</feature>
<evidence type="ECO:0000313" key="20">
    <source>
        <dbReference type="Proteomes" id="UP000261680"/>
    </source>
</evidence>
<dbReference type="InterPro" id="IPR004166">
    <property type="entry name" value="a-kinase_dom"/>
</dbReference>
<dbReference type="PANTHER" id="PTHR47091">
    <property type="entry name" value="ALPHA-PROTEIN KINASE 2-RELATED"/>
    <property type="match status" value="1"/>
</dbReference>
<evidence type="ECO:0000259" key="19">
    <source>
        <dbReference type="PROSITE" id="PS51158"/>
    </source>
</evidence>
<evidence type="ECO:0000256" key="6">
    <source>
        <dbReference type="ARBA" id="ARBA00022679"/>
    </source>
</evidence>
<comment type="catalytic activity">
    <reaction evidence="12">
        <text>L-threonyl-[protein] + ATP = O-phospho-L-threonyl-[protein] + ADP + H(+)</text>
        <dbReference type="Rhea" id="RHEA:46608"/>
        <dbReference type="Rhea" id="RHEA-COMP:11060"/>
        <dbReference type="Rhea" id="RHEA-COMP:11605"/>
        <dbReference type="ChEBI" id="CHEBI:15378"/>
        <dbReference type="ChEBI" id="CHEBI:30013"/>
        <dbReference type="ChEBI" id="CHEBI:30616"/>
        <dbReference type="ChEBI" id="CHEBI:61977"/>
        <dbReference type="ChEBI" id="CHEBI:456216"/>
        <dbReference type="EC" id="2.7.11.1"/>
    </reaction>
</comment>
<feature type="compositionally biased region" description="Basic and acidic residues" evidence="17">
    <location>
        <begin position="275"/>
        <end position="292"/>
    </location>
</feature>
<feature type="compositionally biased region" description="Polar residues" evidence="17">
    <location>
        <begin position="766"/>
        <end position="782"/>
    </location>
</feature>
<evidence type="ECO:0000256" key="1">
    <source>
        <dbReference type="ARBA" id="ARBA00004187"/>
    </source>
</evidence>
<evidence type="ECO:0000256" key="2">
    <source>
        <dbReference type="ARBA" id="ARBA00008651"/>
    </source>
</evidence>
<keyword evidence="8 21" id="KW-0418">Kinase</keyword>
<feature type="compositionally biased region" description="Polar residues" evidence="17">
    <location>
        <begin position="948"/>
        <end position="961"/>
    </location>
</feature>
<dbReference type="PROSITE" id="PS50835">
    <property type="entry name" value="IG_LIKE"/>
    <property type="match status" value="2"/>
</dbReference>
<dbReference type="Pfam" id="PF02816">
    <property type="entry name" value="Alpha_kinase"/>
    <property type="match status" value="1"/>
</dbReference>
<evidence type="ECO:0000256" key="9">
    <source>
        <dbReference type="ARBA" id="ARBA00023136"/>
    </source>
</evidence>
<dbReference type="InterPro" id="IPR013783">
    <property type="entry name" value="Ig-like_fold"/>
</dbReference>
<comment type="catalytic activity">
    <reaction evidence="13">
        <text>L-seryl-[protein] + ATP = O-phospho-L-seryl-[protein] + ADP + H(+)</text>
        <dbReference type="Rhea" id="RHEA:17989"/>
        <dbReference type="Rhea" id="RHEA-COMP:9863"/>
        <dbReference type="Rhea" id="RHEA-COMP:11604"/>
        <dbReference type="ChEBI" id="CHEBI:15378"/>
        <dbReference type="ChEBI" id="CHEBI:29999"/>
        <dbReference type="ChEBI" id="CHEBI:30616"/>
        <dbReference type="ChEBI" id="CHEBI:83421"/>
        <dbReference type="ChEBI" id="CHEBI:456216"/>
        <dbReference type="EC" id="2.7.11.1"/>
    </reaction>
</comment>
<name>A0A8M1G0W4_URSMA</name>
<dbReference type="RefSeq" id="XP_040488410.1">
    <property type="nucleotide sequence ID" value="XM_040632476.1"/>
</dbReference>
<evidence type="ECO:0000256" key="16">
    <source>
        <dbReference type="ARBA" id="ARBA00080408"/>
    </source>
</evidence>
<evidence type="ECO:0000313" key="21">
    <source>
        <dbReference type="RefSeq" id="XP_040488410.1"/>
    </source>
</evidence>
<proteinExistence type="inferred from homology"/>
<keyword evidence="4" id="KW-1003">Cell membrane</keyword>
<dbReference type="FunFam" id="3.20.200.10:FF:000005">
    <property type="entry name" value="Alpha-protein kinase 2"/>
    <property type="match status" value="1"/>
</dbReference>
<feature type="region of interest" description="Disordered" evidence="17">
    <location>
        <begin position="327"/>
        <end position="392"/>
    </location>
</feature>
<feature type="compositionally biased region" description="Basic and acidic residues" evidence="17">
    <location>
        <begin position="611"/>
        <end position="621"/>
    </location>
</feature>
<dbReference type="Proteomes" id="UP000261680">
    <property type="component" value="Unplaced"/>
</dbReference>
<evidence type="ECO:0000256" key="5">
    <source>
        <dbReference type="ARBA" id="ARBA00022527"/>
    </source>
</evidence>
<dbReference type="Gene3D" id="3.20.200.10">
    <property type="entry name" value="MHCK/EF2 kinase"/>
    <property type="match status" value="1"/>
</dbReference>
<dbReference type="EC" id="2.7.11.1" evidence="3"/>
<feature type="region of interest" description="Disordered" evidence="17">
    <location>
        <begin position="1036"/>
        <end position="1062"/>
    </location>
</feature>
<feature type="compositionally biased region" description="Basic and acidic residues" evidence="17">
    <location>
        <begin position="1607"/>
        <end position="1619"/>
    </location>
</feature>
<evidence type="ECO:0000256" key="3">
    <source>
        <dbReference type="ARBA" id="ARBA00012513"/>
    </source>
</evidence>
<feature type="compositionally biased region" description="Polar residues" evidence="17">
    <location>
        <begin position="1049"/>
        <end position="1059"/>
    </location>
</feature>
<organism evidence="20 21">
    <name type="scientific">Ursus maritimus</name>
    <name type="common">Polar bear</name>
    <name type="synonym">Thalarctos maritimus</name>
    <dbReference type="NCBI Taxonomy" id="29073"/>
    <lineage>
        <taxon>Eukaryota</taxon>
        <taxon>Metazoa</taxon>
        <taxon>Chordata</taxon>
        <taxon>Craniata</taxon>
        <taxon>Vertebrata</taxon>
        <taxon>Euteleostomi</taxon>
        <taxon>Mammalia</taxon>
        <taxon>Eutheria</taxon>
        <taxon>Laurasiatheria</taxon>
        <taxon>Carnivora</taxon>
        <taxon>Caniformia</taxon>
        <taxon>Ursidae</taxon>
        <taxon>Ursus</taxon>
    </lineage>
</organism>
<feature type="region of interest" description="Disordered" evidence="17">
    <location>
        <begin position="601"/>
        <end position="681"/>
    </location>
</feature>
<dbReference type="Gene3D" id="2.60.40.10">
    <property type="entry name" value="Immunoglobulins"/>
    <property type="match status" value="2"/>
</dbReference>
<evidence type="ECO:0000256" key="13">
    <source>
        <dbReference type="ARBA" id="ARBA00048679"/>
    </source>
</evidence>
<evidence type="ECO:0000256" key="12">
    <source>
        <dbReference type="ARBA" id="ARBA00047899"/>
    </source>
</evidence>
<dbReference type="KEGG" id="umr:103676069"/>
<dbReference type="InterPro" id="IPR011009">
    <property type="entry name" value="Kinase-like_dom_sf"/>
</dbReference>
<dbReference type="SMART" id="SM00811">
    <property type="entry name" value="Alpha_kinase"/>
    <property type="match status" value="1"/>
</dbReference>
<dbReference type="CDD" id="cd00096">
    <property type="entry name" value="Ig"/>
    <property type="match status" value="1"/>
</dbReference>
<feature type="compositionally biased region" description="Polar residues" evidence="17">
    <location>
        <begin position="265"/>
        <end position="274"/>
    </location>
</feature>
<comment type="subcellular location">
    <subcellularLocation>
        <location evidence="1">Basolateral cell membrane</location>
    </subcellularLocation>
</comment>
<feature type="region of interest" description="Disordered" evidence="17">
    <location>
        <begin position="1186"/>
        <end position="1241"/>
    </location>
</feature>
<dbReference type="CTD" id="115701"/>
<feature type="region of interest" description="Disordered" evidence="17">
    <location>
        <begin position="1368"/>
        <end position="1390"/>
    </location>
</feature>
<evidence type="ECO:0000256" key="7">
    <source>
        <dbReference type="ARBA" id="ARBA00022737"/>
    </source>
</evidence>
<evidence type="ECO:0000256" key="15">
    <source>
        <dbReference type="ARBA" id="ARBA00073273"/>
    </source>
</evidence>
<dbReference type="OrthoDB" id="301415at2759"/>
<feature type="region of interest" description="Disordered" evidence="17">
    <location>
        <begin position="927"/>
        <end position="972"/>
    </location>
</feature>
<dbReference type="PROSITE" id="PS51158">
    <property type="entry name" value="ALPHA_KINASE"/>
    <property type="match status" value="1"/>
</dbReference>
<feature type="region of interest" description="Disordered" evidence="17">
    <location>
        <begin position="1689"/>
        <end position="1750"/>
    </location>
</feature>
<keyword evidence="10" id="KW-1015">Disulfide bond</keyword>
<comment type="similarity">
    <text evidence="2">Belongs to the protein kinase superfamily. Alpha-type protein kinase family. ALPK subfamily.</text>
</comment>
<feature type="domain" description="Ig-like" evidence="18">
    <location>
        <begin position="93"/>
        <end position="200"/>
    </location>
</feature>
<dbReference type="InterPro" id="IPR003599">
    <property type="entry name" value="Ig_sub"/>
</dbReference>
<keyword evidence="11" id="KW-0393">Immunoglobulin domain</keyword>
<dbReference type="InterPro" id="IPR003598">
    <property type="entry name" value="Ig_sub2"/>
</dbReference>
<keyword evidence="7" id="KW-0677">Repeat</keyword>
<keyword evidence="5" id="KW-0723">Serine/threonine-protein kinase</keyword>
<dbReference type="GO" id="GO:0004674">
    <property type="term" value="F:protein serine/threonine kinase activity"/>
    <property type="evidence" value="ECO:0007669"/>
    <property type="project" value="UniProtKB-KW"/>
</dbReference>
<accession>A0A8M1G0W4</accession>
<feature type="region of interest" description="Disordered" evidence="17">
    <location>
        <begin position="760"/>
        <end position="785"/>
    </location>
</feature>
<feature type="compositionally biased region" description="Polar residues" evidence="17">
    <location>
        <begin position="929"/>
        <end position="940"/>
    </location>
</feature>
<feature type="compositionally biased region" description="Low complexity" evidence="17">
    <location>
        <begin position="2170"/>
        <end position="2180"/>
    </location>
</feature>
<dbReference type="InterPro" id="IPR013098">
    <property type="entry name" value="Ig_I-set"/>
</dbReference>
<dbReference type="InterPro" id="IPR007110">
    <property type="entry name" value="Ig-like_dom"/>
</dbReference>
<protein>
    <recommendedName>
        <fullName evidence="15">Alpha-protein kinase 2</fullName>
        <ecNumber evidence="3">2.7.11.1</ecNumber>
    </recommendedName>
    <alternativeName>
        <fullName evidence="16">Heart alpha-protein kinase</fullName>
    </alternativeName>
</protein>
<feature type="compositionally biased region" description="Polar residues" evidence="17">
    <location>
        <begin position="1369"/>
        <end position="1379"/>
    </location>
</feature>
<dbReference type="CDD" id="cd16974">
    <property type="entry name" value="Alpha_kinase_ALPK2"/>
    <property type="match status" value="1"/>
</dbReference>
<dbReference type="PANTHER" id="PTHR47091:SF2">
    <property type="entry name" value="ALPHA-PROTEIN KINASE 2"/>
    <property type="match status" value="1"/>
</dbReference>
<keyword evidence="20" id="KW-1185">Reference proteome</keyword>
<dbReference type="SMART" id="SM00408">
    <property type="entry name" value="IGc2"/>
    <property type="match status" value="2"/>
</dbReference>
<feature type="compositionally biased region" description="Basic and acidic residues" evidence="17">
    <location>
        <begin position="1546"/>
        <end position="1555"/>
    </location>
</feature>
<keyword evidence="6" id="KW-0808">Transferase</keyword>
<feature type="region of interest" description="Disordered" evidence="17">
    <location>
        <begin position="1420"/>
        <end position="1445"/>
    </location>
</feature>
<feature type="compositionally biased region" description="Basic and acidic residues" evidence="17">
    <location>
        <begin position="1198"/>
        <end position="1218"/>
    </location>
</feature>
<dbReference type="GO" id="GO:0005524">
    <property type="term" value="F:ATP binding"/>
    <property type="evidence" value="ECO:0007669"/>
    <property type="project" value="InterPro"/>
</dbReference>
<dbReference type="SUPFAM" id="SSF56112">
    <property type="entry name" value="Protein kinase-like (PK-like)"/>
    <property type="match status" value="1"/>
</dbReference>
<feature type="region of interest" description="Disordered" evidence="17">
    <location>
        <begin position="523"/>
        <end position="551"/>
    </location>
</feature>
<evidence type="ECO:0000256" key="8">
    <source>
        <dbReference type="ARBA" id="ARBA00022777"/>
    </source>
</evidence>
<dbReference type="SMART" id="SM00409">
    <property type="entry name" value="IG"/>
    <property type="match status" value="2"/>
</dbReference>
<evidence type="ECO:0000256" key="4">
    <source>
        <dbReference type="ARBA" id="ARBA00022475"/>
    </source>
</evidence>
<feature type="region of interest" description="Disordered" evidence="17">
    <location>
        <begin position="1607"/>
        <end position="1627"/>
    </location>
</feature>
<comment type="function">
    <text evidence="14">Protein kinase that recognizes phosphorylation sites in which the surrounding peptides have an alpha-helical conformation. Regulates cardiac development and cardiomyocyte differentiation by negatively regulating Wnt/beta-catenin signaling.</text>
</comment>
<gene>
    <name evidence="21" type="primary">ALPK2</name>
</gene>
<evidence type="ECO:0000256" key="17">
    <source>
        <dbReference type="SAM" id="MobiDB-lite"/>
    </source>
</evidence>
<feature type="compositionally biased region" description="Basic and acidic residues" evidence="17">
    <location>
        <begin position="221"/>
        <end position="234"/>
    </location>
</feature>
<feature type="region of interest" description="Disordered" evidence="17">
    <location>
        <begin position="862"/>
        <end position="881"/>
    </location>
</feature>
<reference evidence="21" key="1">
    <citation type="submission" date="2025-08" db="UniProtKB">
        <authorList>
            <consortium name="RefSeq"/>
        </authorList>
    </citation>
    <scope>IDENTIFICATION</scope>
    <source>
        <tissue evidence="21">Whole blood</tissue>
    </source>
</reference>
<feature type="region of interest" description="Disordered" evidence="17">
    <location>
        <begin position="265"/>
        <end position="292"/>
    </location>
</feature>
<feature type="domain" description="Ig-like" evidence="18">
    <location>
        <begin position="1811"/>
        <end position="1899"/>
    </location>
</feature>
<evidence type="ECO:0000256" key="10">
    <source>
        <dbReference type="ARBA" id="ARBA00023157"/>
    </source>
</evidence>
<feature type="region of interest" description="Disordered" evidence="17">
    <location>
        <begin position="221"/>
        <end position="253"/>
    </location>
</feature>
<evidence type="ECO:0000256" key="11">
    <source>
        <dbReference type="ARBA" id="ARBA00023319"/>
    </source>
</evidence>
<keyword evidence="9" id="KW-0472">Membrane</keyword>